<evidence type="ECO:0000259" key="4">
    <source>
        <dbReference type="PROSITE" id="PS50887"/>
    </source>
</evidence>
<dbReference type="InterPro" id="IPR035919">
    <property type="entry name" value="EAL_sf"/>
</dbReference>
<protein>
    <submittedName>
        <fullName evidence="5">EAL domain-containing protein</fullName>
    </submittedName>
</protein>
<dbReference type="Gene3D" id="3.20.20.450">
    <property type="entry name" value="EAL domain"/>
    <property type="match status" value="1"/>
</dbReference>
<feature type="coiled-coil region" evidence="1">
    <location>
        <begin position="205"/>
        <end position="232"/>
    </location>
</feature>
<accession>A0ABU3SSV1</accession>
<dbReference type="SMART" id="SM00267">
    <property type="entry name" value="GGDEF"/>
    <property type="match status" value="1"/>
</dbReference>
<feature type="transmembrane region" description="Helical" evidence="2">
    <location>
        <begin position="176"/>
        <end position="194"/>
    </location>
</feature>
<sequence>MEEVIIKKLKVILKLIEGGDVNPNIVFAQFKELITKVPLLYSILLVNSLSLAYTHYGVAPDYLTLYIAAILALVCIARGIRWYGYRNNEFTLRQAIHQIRMTVFFAGLMGIAFSIWAYTLYSYGGVELRAHVAYFMSITAIGVIVCLIHLPAATWAIGLTVGIPFISFFVYTGHPIFLAIANNFGLVLVALVMITRSYYRAFSSVIDANQQLEQQHLNTKKLNEQNELLANQDGLTKLANRRSFANYLNDKLSKKQIKQSFIVGLIDLDGFKPVNDIHGHAAGDRVLTEVSTRLRELFCANSMIARIGGDEFAFVMEHDADYSKIKQLGQKITETLQLPFQMRTGLVQISGSCGFAIYPEAGHSAEELMDRADFALYEAKNSARGSSIIFSEEHESLIRKKSEVELALTQSIKQEQICIHYQPIVDGQTGEILGFESLARWFHPELGKIPPDQFIMIAEKNGMITQITLHLFELAIQNLKQWPEPLYLSFNLSANDVINRATLAKLTGILDKHHVQANRVQFEITETTMMADLEQCSHITREMQKQGFLVALDDFGSGYSSLSYLHKLAFDTLKIDRSFVNNIQQNQRSRGVIKTILELCSSFEVQCTAEGVETAAQRDLLLELGCKNMQGYYFYRPAAIESFELTSQ</sequence>
<dbReference type="PANTHER" id="PTHR44757:SF2">
    <property type="entry name" value="BIOFILM ARCHITECTURE MAINTENANCE PROTEIN MBAA"/>
    <property type="match status" value="1"/>
</dbReference>
<dbReference type="Proteomes" id="UP001247805">
    <property type="component" value="Unassembled WGS sequence"/>
</dbReference>
<keyword evidence="1" id="KW-0175">Coiled coil</keyword>
<dbReference type="InterPro" id="IPR043128">
    <property type="entry name" value="Rev_trsase/Diguanyl_cyclase"/>
</dbReference>
<dbReference type="Gene3D" id="3.30.70.270">
    <property type="match status" value="1"/>
</dbReference>
<gene>
    <name evidence="5" type="ORF">RS130_03345</name>
</gene>
<keyword evidence="6" id="KW-1185">Reference proteome</keyword>
<dbReference type="InterPro" id="IPR001633">
    <property type="entry name" value="EAL_dom"/>
</dbReference>
<dbReference type="RefSeq" id="WP_316024788.1">
    <property type="nucleotide sequence ID" value="NZ_JAWDIO010000002.1"/>
</dbReference>
<comment type="caution">
    <text evidence="5">The sequence shown here is derived from an EMBL/GenBank/DDBJ whole genome shotgun (WGS) entry which is preliminary data.</text>
</comment>
<organism evidence="5 6">
    <name type="scientific">Paraglaciecola aquimarina</name>
    <dbReference type="NCBI Taxonomy" id="1235557"/>
    <lineage>
        <taxon>Bacteria</taxon>
        <taxon>Pseudomonadati</taxon>
        <taxon>Pseudomonadota</taxon>
        <taxon>Gammaproteobacteria</taxon>
        <taxon>Alteromonadales</taxon>
        <taxon>Alteromonadaceae</taxon>
        <taxon>Paraglaciecola</taxon>
    </lineage>
</organism>
<feature type="domain" description="EAL" evidence="3">
    <location>
        <begin position="401"/>
        <end position="648"/>
    </location>
</feature>
<dbReference type="Pfam" id="PF00990">
    <property type="entry name" value="GGDEF"/>
    <property type="match status" value="1"/>
</dbReference>
<feature type="transmembrane region" description="Helical" evidence="2">
    <location>
        <begin position="131"/>
        <end position="148"/>
    </location>
</feature>
<dbReference type="InterPro" id="IPR029787">
    <property type="entry name" value="Nucleotide_cyclase"/>
</dbReference>
<dbReference type="EMBL" id="JAWDIO010000002">
    <property type="protein sequence ID" value="MDU0353093.1"/>
    <property type="molecule type" value="Genomic_DNA"/>
</dbReference>
<evidence type="ECO:0000256" key="2">
    <source>
        <dbReference type="SAM" id="Phobius"/>
    </source>
</evidence>
<evidence type="ECO:0000256" key="1">
    <source>
        <dbReference type="SAM" id="Coils"/>
    </source>
</evidence>
<feature type="domain" description="GGDEF" evidence="4">
    <location>
        <begin position="259"/>
        <end position="392"/>
    </location>
</feature>
<name>A0ABU3SSV1_9ALTE</name>
<feature type="transmembrane region" description="Helical" evidence="2">
    <location>
        <begin position="62"/>
        <end position="80"/>
    </location>
</feature>
<dbReference type="SMART" id="SM00052">
    <property type="entry name" value="EAL"/>
    <property type="match status" value="1"/>
</dbReference>
<dbReference type="Pfam" id="PF00563">
    <property type="entry name" value="EAL"/>
    <property type="match status" value="1"/>
</dbReference>
<keyword evidence="2" id="KW-0812">Transmembrane</keyword>
<dbReference type="SUPFAM" id="SSF141868">
    <property type="entry name" value="EAL domain-like"/>
    <property type="match status" value="1"/>
</dbReference>
<keyword evidence="2" id="KW-1133">Transmembrane helix</keyword>
<dbReference type="PANTHER" id="PTHR44757">
    <property type="entry name" value="DIGUANYLATE CYCLASE DGCP"/>
    <property type="match status" value="1"/>
</dbReference>
<proteinExistence type="predicted"/>
<dbReference type="PROSITE" id="PS50883">
    <property type="entry name" value="EAL"/>
    <property type="match status" value="1"/>
</dbReference>
<dbReference type="PROSITE" id="PS50887">
    <property type="entry name" value="GGDEF"/>
    <property type="match status" value="1"/>
</dbReference>
<feature type="transmembrane region" description="Helical" evidence="2">
    <location>
        <begin position="39"/>
        <end position="56"/>
    </location>
</feature>
<dbReference type="InterPro" id="IPR000160">
    <property type="entry name" value="GGDEF_dom"/>
</dbReference>
<reference evidence="5 6" key="1">
    <citation type="submission" date="2023-10" db="EMBL/GenBank/DDBJ databases">
        <title>Glaciecola aquimarina strain GGW-M5 nov., isolated from a coastal seawater.</title>
        <authorList>
            <person name="Bayburt H."/>
            <person name="Kim J.M."/>
            <person name="Choi B.J."/>
            <person name="Jeon C.O."/>
        </authorList>
    </citation>
    <scope>NUCLEOTIDE SEQUENCE [LARGE SCALE GENOMIC DNA]</scope>
    <source>
        <strain evidence="5 6">KCTC 32108</strain>
    </source>
</reference>
<dbReference type="InterPro" id="IPR052155">
    <property type="entry name" value="Biofilm_reg_signaling"/>
</dbReference>
<dbReference type="CDD" id="cd01948">
    <property type="entry name" value="EAL"/>
    <property type="match status" value="1"/>
</dbReference>
<feature type="transmembrane region" description="Helical" evidence="2">
    <location>
        <begin position="101"/>
        <end position="119"/>
    </location>
</feature>
<dbReference type="CDD" id="cd01949">
    <property type="entry name" value="GGDEF"/>
    <property type="match status" value="1"/>
</dbReference>
<evidence type="ECO:0000313" key="6">
    <source>
        <dbReference type="Proteomes" id="UP001247805"/>
    </source>
</evidence>
<evidence type="ECO:0000259" key="3">
    <source>
        <dbReference type="PROSITE" id="PS50883"/>
    </source>
</evidence>
<dbReference type="SUPFAM" id="SSF55073">
    <property type="entry name" value="Nucleotide cyclase"/>
    <property type="match status" value="1"/>
</dbReference>
<keyword evidence="2" id="KW-0472">Membrane</keyword>
<dbReference type="NCBIfam" id="TIGR00254">
    <property type="entry name" value="GGDEF"/>
    <property type="match status" value="1"/>
</dbReference>
<evidence type="ECO:0000313" key="5">
    <source>
        <dbReference type="EMBL" id="MDU0353093.1"/>
    </source>
</evidence>